<gene>
    <name evidence="9" type="primary">MID1</name>
    <name evidence="9" type="ORF">BLAG_LOCUS597</name>
</gene>
<keyword evidence="1" id="KW-0479">Metal-binding</keyword>
<dbReference type="CDD" id="cd19756">
    <property type="entry name" value="Bbox2"/>
    <property type="match status" value="1"/>
</dbReference>
<keyword evidence="2 5" id="KW-0863">Zinc-finger</keyword>
<dbReference type="GO" id="GO:0008270">
    <property type="term" value="F:zinc ion binding"/>
    <property type="evidence" value="ECO:0007669"/>
    <property type="project" value="UniProtKB-KW"/>
</dbReference>
<evidence type="ECO:0000259" key="8">
    <source>
        <dbReference type="PROSITE" id="PS51262"/>
    </source>
</evidence>
<keyword evidence="4" id="KW-0175">Coiled coil</keyword>
<evidence type="ECO:0000259" key="7">
    <source>
        <dbReference type="PROSITE" id="PS50119"/>
    </source>
</evidence>
<keyword evidence="10" id="KW-1185">Reference proteome</keyword>
<dbReference type="SMART" id="SM00184">
    <property type="entry name" value="RING"/>
    <property type="match status" value="1"/>
</dbReference>
<evidence type="ECO:0000256" key="5">
    <source>
        <dbReference type="PROSITE-ProRule" id="PRU00024"/>
    </source>
</evidence>
<keyword evidence="3" id="KW-0862">Zinc</keyword>
<evidence type="ECO:0000313" key="10">
    <source>
        <dbReference type="Proteomes" id="UP000838412"/>
    </source>
</evidence>
<evidence type="ECO:0000256" key="1">
    <source>
        <dbReference type="ARBA" id="ARBA00022723"/>
    </source>
</evidence>
<dbReference type="InterPro" id="IPR001841">
    <property type="entry name" value="Znf_RING"/>
</dbReference>
<feature type="domain" description="COS" evidence="8">
    <location>
        <begin position="318"/>
        <end position="375"/>
    </location>
</feature>
<sequence>MTFKMASALAGELTCAVCSELYSSPVLLTCHHSFCQLCVKNLAEGLERAQENIVENHGEAEVVTCPQCAQETSLKGQGVDSLPRNFLLQNIVKIYLKDMEREHEGSRKLSVSEFEGKLVLCDFCVGSSAAAMTCVECRLAYCSRCLPVVHPPRGNLARHTLRKPEVEEEERIRCPEHGDTVTIYCSSCQSTICMQCDRSGRHRGHDRSDLSHACQATKDDLESSVRGLKERNSEIDNFVKRLSKACGTVQVNGLRLVEEVHQQCVELHQLIEQRERSMLGTVYREMEKKLCVFEDQITVYKEQQRKGEGLAAFSREALKEQDQATFLQTVHSLISRVRETTEDRPALTFQTRPSFENLNLDLENAKNQLEKIDLLDNNNLLSDSNVKLKRRLSERNV</sequence>
<dbReference type="InterPro" id="IPR000315">
    <property type="entry name" value="Znf_B-box"/>
</dbReference>
<evidence type="ECO:0000259" key="6">
    <source>
        <dbReference type="PROSITE" id="PS50089"/>
    </source>
</evidence>
<dbReference type="Gene3D" id="4.10.830.40">
    <property type="match status" value="1"/>
</dbReference>
<dbReference type="PROSITE" id="PS00518">
    <property type="entry name" value="ZF_RING_1"/>
    <property type="match status" value="1"/>
</dbReference>
<dbReference type="SMART" id="SM00336">
    <property type="entry name" value="BBOX"/>
    <property type="match status" value="2"/>
</dbReference>
<dbReference type="GO" id="GO:0061630">
    <property type="term" value="F:ubiquitin protein ligase activity"/>
    <property type="evidence" value="ECO:0007669"/>
    <property type="project" value="TreeGrafter"/>
</dbReference>
<evidence type="ECO:0000256" key="4">
    <source>
        <dbReference type="ARBA" id="ARBA00023054"/>
    </source>
</evidence>
<dbReference type="AlphaFoldDB" id="A0A8J9YME7"/>
<accession>A0A8J9YME7</accession>
<dbReference type="OrthoDB" id="9049620at2759"/>
<name>A0A8J9YME7_BRALA</name>
<organism evidence="9 10">
    <name type="scientific">Branchiostoma lanceolatum</name>
    <name type="common">Common lancelet</name>
    <name type="synonym">Amphioxus lanceolatum</name>
    <dbReference type="NCBI Taxonomy" id="7740"/>
    <lineage>
        <taxon>Eukaryota</taxon>
        <taxon>Metazoa</taxon>
        <taxon>Chordata</taxon>
        <taxon>Cephalochordata</taxon>
        <taxon>Leptocardii</taxon>
        <taxon>Amphioxiformes</taxon>
        <taxon>Branchiostomatidae</taxon>
        <taxon>Branchiostoma</taxon>
    </lineage>
</organism>
<dbReference type="PANTHER" id="PTHR25462">
    <property type="entry name" value="BONUS, ISOFORM C-RELATED"/>
    <property type="match status" value="1"/>
</dbReference>
<dbReference type="InterPro" id="IPR017903">
    <property type="entry name" value="COS_domain"/>
</dbReference>
<dbReference type="InterPro" id="IPR047153">
    <property type="entry name" value="TRIM45/56/19-like"/>
</dbReference>
<dbReference type="InterPro" id="IPR017907">
    <property type="entry name" value="Znf_RING_CS"/>
</dbReference>
<feature type="domain" description="B box-type" evidence="7">
    <location>
        <begin position="169"/>
        <end position="210"/>
    </location>
</feature>
<dbReference type="EMBL" id="OV696686">
    <property type="protein sequence ID" value="CAH1228121.1"/>
    <property type="molecule type" value="Genomic_DNA"/>
</dbReference>
<dbReference type="PROSITE" id="PS50089">
    <property type="entry name" value="ZF_RING_2"/>
    <property type="match status" value="1"/>
</dbReference>
<feature type="domain" description="RING-type" evidence="6">
    <location>
        <begin position="15"/>
        <end position="68"/>
    </location>
</feature>
<dbReference type="PROSITE" id="PS51262">
    <property type="entry name" value="COS"/>
    <property type="match status" value="1"/>
</dbReference>
<protein>
    <submittedName>
        <fullName evidence="9">MID1 protein</fullName>
    </submittedName>
</protein>
<dbReference type="Pfam" id="PF00097">
    <property type="entry name" value="zf-C3HC4"/>
    <property type="match status" value="1"/>
</dbReference>
<evidence type="ECO:0000256" key="2">
    <source>
        <dbReference type="ARBA" id="ARBA00022771"/>
    </source>
</evidence>
<dbReference type="InterPro" id="IPR013083">
    <property type="entry name" value="Znf_RING/FYVE/PHD"/>
</dbReference>
<dbReference type="InterPro" id="IPR003649">
    <property type="entry name" value="Bbox_C"/>
</dbReference>
<dbReference type="SUPFAM" id="SSF57845">
    <property type="entry name" value="B-box zinc-binding domain"/>
    <property type="match status" value="1"/>
</dbReference>
<dbReference type="InterPro" id="IPR018957">
    <property type="entry name" value="Znf_C3HC4_RING-type"/>
</dbReference>
<dbReference type="Gene3D" id="3.30.40.10">
    <property type="entry name" value="Zinc/RING finger domain, C3HC4 (zinc finger)"/>
    <property type="match status" value="1"/>
</dbReference>
<dbReference type="PROSITE" id="PS50119">
    <property type="entry name" value="ZF_BBOX"/>
    <property type="match status" value="1"/>
</dbReference>
<proteinExistence type="predicted"/>
<evidence type="ECO:0000256" key="3">
    <source>
        <dbReference type="ARBA" id="ARBA00022833"/>
    </source>
</evidence>
<dbReference type="SMART" id="SM00502">
    <property type="entry name" value="BBC"/>
    <property type="match status" value="1"/>
</dbReference>
<evidence type="ECO:0000313" key="9">
    <source>
        <dbReference type="EMBL" id="CAH1228121.1"/>
    </source>
</evidence>
<reference evidence="9" key="1">
    <citation type="submission" date="2022-01" db="EMBL/GenBank/DDBJ databases">
        <authorList>
            <person name="Braso-Vives M."/>
        </authorList>
    </citation>
    <scope>NUCLEOTIDE SEQUENCE</scope>
</reference>
<dbReference type="PANTHER" id="PTHR25462:SF306">
    <property type="entry name" value="TRIPARTITE MOTIF CONTAINING 9"/>
    <property type="match status" value="1"/>
</dbReference>
<dbReference type="Gene3D" id="3.30.160.60">
    <property type="entry name" value="Classic Zinc Finger"/>
    <property type="match status" value="1"/>
</dbReference>
<dbReference type="Pfam" id="PF00643">
    <property type="entry name" value="zf-B_box"/>
    <property type="match status" value="1"/>
</dbReference>
<dbReference type="SUPFAM" id="SSF57850">
    <property type="entry name" value="RING/U-box"/>
    <property type="match status" value="1"/>
</dbReference>
<dbReference type="Proteomes" id="UP000838412">
    <property type="component" value="Chromosome 1"/>
</dbReference>